<evidence type="ECO:0000313" key="4">
    <source>
        <dbReference type="Proteomes" id="UP001501637"/>
    </source>
</evidence>
<evidence type="ECO:0000256" key="1">
    <source>
        <dbReference type="SAM" id="MobiDB-lite"/>
    </source>
</evidence>
<keyword evidence="2" id="KW-0472">Membrane</keyword>
<evidence type="ECO:0000256" key="2">
    <source>
        <dbReference type="SAM" id="Phobius"/>
    </source>
</evidence>
<accession>A0ABP6MG32</accession>
<proteinExistence type="predicted"/>
<dbReference type="Proteomes" id="UP001501637">
    <property type="component" value="Unassembled WGS sequence"/>
</dbReference>
<organism evidence="3 4">
    <name type="scientific">Streptomyces rectiviolaceus</name>
    <dbReference type="NCBI Taxonomy" id="332591"/>
    <lineage>
        <taxon>Bacteria</taxon>
        <taxon>Bacillati</taxon>
        <taxon>Actinomycetota</taxon>
        <taxon>Actinomycetes</taxon>
        <taxon>Kitasatosporales</taxon>
        <taxon>Streptomycetaceae</taxon>
        <taxon>Streptomyces</taxon>
    </lineage>
</organism>
<feature type="transmembrane region" description="Helical" evidence="2">
    <location>
        <begin position="222"/>
        <end position="247"/>
    </location>
</feature>
<protein>
    <submittedName>
        <fullName evidence="3">Uncharacterized protein</fullName>
    </submittedName>
</protein>
<gene>
    <name evidence="3" type="ORF">GCM10010449_37130</name>
</gene>
<keyword evidence="2" id="KW-1133">Transmembrane helix</keyword>
<reference evidence="4" key="1">
    <citation type="journal article" date="2019" name="Int. J. Syst. Evol. Microbiol.">
        <title>The Global Catalogue of Microorganisms (GCM) 10K type strain sequencing project: providing services to taxonomists for standard genome sequencing and annotation.</title>
        <authorList>
            <consortium name="The Broad Institute Genomics Platform"/>
            <consortium name="The Broad Institute Genome Sequencing Center for Infectious Disease"/>
            <person name="Wu L."/>
            <person name="Ma J."/>
        </authorList>
    </citation>
    <scope>NUCLEOTIDE SEQUENCE [LARGE SCALE GENOMIC DNA]</scope>
    <source>
        <strain evidence="4">JCM 9092</strain>
    </source>
</reference>
<keyword evidence="2" id="KW-0812">Transmembrane</keyword>
<comment type="caution">
    <text evidence="3">The sequence shown here is derived from an EMBL/GenBank/DDBJ whole genome shotgun (WGS) entry which is preliminary data.</text>
</comment>
<feature type="transmembrane region" description="Helical" evidence="2">
    <location>
        <begin position="180"/>
        <end position="202"/>
    </location>
</feature>
<feature type="region of interest" description="Disordered" evidence="1">
    <location>
        <begin position="587"/>
        <end position="608"/>
    </location>
</feature>
<name>A0ABP6MG32_9ACTN</name>
<evidence type="ECO:0000313" key="3">
    <source>
        <dbReference type="EMBL" id="GAA3111346.1"/>
    </source>
</evidence>
<sequence>MVLASWKDGATGRWLKSRSTEEVEPEPGVPFERPSSWRADYAKRDPIPDTGVTRQMAASVHDRPNRVKQLQVLLGRPRDIALGRRRRALPQLSPSAGEQLARWALREVLFVAKRPVPSYGFSLAPVLAHCVAARRQWRLRTVSLITVVIVTGVRYPLGAVGIVAGALLHMWLRGGKVSRILRWGTTSLVSFVLLGLVVLAAYQLAGNYAPLLRTGLRQSLRAASLLALAVTAVYVVDRSVAWCYVIAVRRGPHRIGEAPSAAPFAAKRVAAVKVTETWQAIAYERDGKGDRFVGAGRLAWPKGSSRIQLKAAGGDDADDDGSQQHNELEGLREFEADELMDQVRRQLESLRGVLIETHSLPNCDVSEMLGIPDSQWEELPTTPADQWPEADEMISGARGAPSSVVSRRYLAAQVVSWDGQIVVTVFAHAALEGRTLHFVTRPHVMTPLLKETAVEARRGWALAGDLSLVPLHAVGDAAALAHGAYQVVRRSFRLIKSQSGTGLVGLDDDDGKPVSLREHCSRRSVEDMHEWEDVLRHVSILQTWMFARVRVFLAEHGADLGEFDKQVSTAINQTIVIGDKNQVITAAAGKDSSQGAPDQASAEPSKKE</sequence>
<keyword evidence="4" id="KW-1185">Reference proteome</keyword>
<feature type="region of interest" description="Disordered" evidence="1">
    <location>
        <begin position="14"/>
        <end position="36"/>
    </location>
</feature>
<dbReference type="EMBL" id="BAAAUG010000063">
    <property type="protein sequence ID" value="GAA3111346.1"/>
    <property type="molecule type" value="Genomic_DNA"/>
</dbReference>
<dbReference type="RefSeq" id="WP_344522092.1">
    <property type="nucleotide sequence ID" value="NZ_BAAAUG010000063.1"/>
</dbReference>
<feature type="transmembrane region" description="Helical" evidence="2">
    <location>
        <begin position="144"/>
        <end position="168"/>
    </location>
</feature>